<proteinExistence type="predicted"/>
<dbReference type="Pfam" id="PF23321">
    <property type="entry name" value="R1_ABCA1"/>
    <property type="match status" value="1"/>
</dbReference>
<evidence type="ECO:0000256" key="7">
    <source>
        <dbReference type="ARBA" id="ARBA00022967"/>
    </source>
</evidence>
<evidence type="ECO:0000256" key="1">
    <source>
        <dbReference type="ARBA" id="ARBA00004141"/>
    </source>
</evidence>
<keyword evidence="8 14" id="KW-1133">Transmembrane helix</keyword>
<protein>
    <recommendedName>
        <fullName evidence="2">P-type phospholipid transporter</fullName>
        <ecNumber evidence="2">7.6.2.1</ecNumber>
    </recommendedName>
</protein>
<keyword evidence="6" id="KW-0067">ATP-binding</keyword>
<evidence type="ECO:0000256" key="10">
    <source>
        <dbReference type="ARBA" id="ARBA00023157"/>
    </source>
</evidence>
<accession>A0A671Y8Z9</accession>
<dbReference type="GO" id="GO:0016020">
    <property type="term" value="C:membrane"/>
    <property type="evidence" value="ECO:0007669"/>
    <property type="project" value="UniProtKB-SubCell"/>
</dbReference>
<evidence type="ECO:0000256" key="6">
    <source>
        <dbReference type="ARBA" id="ARBA00022840"/>
    </source>
</evidence>
<feature type="region of interest" description="Disordered" evidence="13">
    <location>
        <begin position="885"/>
        <end position="922"/>
    </location>
</feature>
<comment type="catalytic activity">
    <reaction evidence="12">
        <text>ATP + H2O + phospholipidSide 1 = ADP + phosphate + phospholipidSide 2.</text>
        <dbReference type="EC" id="7.6.2.1"/>
    </reaction>
</comment>
<feature type="transmembrane region" description="Helical" evidence="14">
    <location>
        <begin position="1790"/>
        <end position="1808"/>
    </location>
</feature>
<keyword evidence="11" id="KW-0325">Glycoprotein</keyword>
<feature type="transmembrane region" description="Helical" evidence="14">
    <location>
        <begin position="654"/>
        <end position="674"/>
    </location>
</feature>
<evidence type="ECO:0000256" key="4">
    <source>
        <dbReference type="ARBA" id="ARBA00022692"/>
    </source>
</evidence>
<feature type="transmembrane region" description="Helical" evidence="14">
    <location>
        <begin position="23"/>
        <end position="42"/>
    </location>
</feature>
<feature type="domain" description="ABC transporter" evidence="15">
    <location>
        <begin position="960"/>
        <end position="1191"/>
    </location>
</feature>
<evidence type="ECO:0000256" key="14">
    <source>
        <dbReference type="SAM" id="Phobius"/>
    </source>
</evidence>
<evidence type="ECO:0000256" key="3">
    <source>
        <dbReference type="ARBA" id="ARBA00022553"/>
    </source>
</evidence>
<name>A0A671Y8Z9_SPAAU</name>
<dbReference type="InterPro" id="IPR056264">
    <property type="entry name" value="R2_ABCA1-4-like"/>
</dbReference>
<evidence type="ECO:0000313" key="17">
    <source>
        <dbReference type="Proteomes" id="UP000472265"/>
    </source>
</evidence>
<dbReference type="InterPro" id="IPR027417">
    <property type="entry name" value="P-loop_NTPase"/>
</dbReference>
<dbReference type="Proteomes" id="UP000472265">
    <property type="component" value="Chromosome 21"/>
</dbReference>
<dbReference type="GO" id="GO:0005524">
    <property type="term" value="F:ATP binding"/>
    <property type="evidence" value="ECO:0007669"/>
    <property type="project" value="UniProtKB-KW"/>
</dbReference>
<feature type="transmembrane region" description="Helical" evidence="14">
    <location>
        <begin position="1386"/>
        <end position="1406"/>
    </location>
</feature>
<reference evidence="16" key="1">
    <citation type="submission" date="2021-04" db="EMBL/GenBank/DDBJ databases">
        <authorList>
            <consortium name="Wellcome Sanger Institute Data Sharing"/>
        </authorList>
    </citation>
    <scope>NUCLEOTIDE SEQUENCE [LARGE SCALE GENOMIC DNA]</scope>
</reference>
<gene>
    <name evidence="16" type="primary">ABCA4</name>
    <name evidence="16" type="synonym">LOC115573345</name>
</gene>
<dbReference type="Pfam" id="PF12698">
    <property type="entry name" value="ABC2_membrane_3"/>
    <property type="match status" value="2"/>
</dbReference>
<evidence type="ECO:0000313" key="16">
    <source>
        <dbReference type="Ensembl" id="ENSSAUP00010060019.1"/>
    </source>
</evidence>
<feature type="transmembrane region" description="Helical" evidence="14">
    <location>
        <begin position="759"/>
        <end position="781"/>
    </location>
</feature>
<evidence type="ECO:0000256" key="9">
    <source>
        <dbReference type="ARBA" id="ARBA00023136"/>
    </source>
</evidence>
<keyword evidence="17" id="KW-1185">Reference proteome</keyword>
<dbReference type="PROSITE" id="PS00211">
    <property type="entry name" value="ABC_TRANSPORTER_1"/>
    <property type="match status" value="1"/>
</dbReference>
<dbReference type="FunFam" id="3.40.50.300:FF:000264">
    <property type="entry name" value="ATP-binding cassette, sub-family A (ABC1), member 1"/>
    <property type="match status" value="1"/>
</dbReference>
<dbReference type="GO" id="GO:0140326">
    <property type="term" value="F:ATPase-coupled intramembrane lipid transporter activity"/>
    <property type="evidence" value="ECO:0007669"/>
    <property type="project" value="UniProtKB-EC"/>
</dbReference>
<organism evidence="16 17">
    <name type="scientific">Sparus aurata</name>
    <name type="common">Gilthead sea bream</name>
    <dbReference type="NCBI Taxonomy" id="8175"/>
    <lineage>
        <taxon>Eukaryota</taxon>
        <taxon>Metazoa</taxon>
        <taxon>Chordata</taxon>
        <taxon>Craniata</taxon>
        <taxon>Vertebrata</taxon>
        <taxon>Euteleostomi</taxon>
        <taxon>Actinopterygii</taxon>
        <taxon>Neopterygii</taxon>
        <taxon>Teleostei</taxon>
        <taxon>Neoteleostei</taxon>
        <taxon>Acanthomorphata</taxon>
        <taxon>Eupercaria</taxon>
        <taxon>Spariformes</taxon>
        <taxon>Sparidae</taxon>
        <taxon>Sparus</taxon>
    </lineage>
</organism>
<feature type="transmembrane region" description="Helical" evidence="14">
    <location>
        <begin position="1741"/>
        <end position="1758"/>
    </location>
</feature>
<evidence type="ECO:0000259" key="15">
    <source>
        <dbReference type="PROSITE" id="PS50893"/>
    </source>
</evidence>
<comment type="subcellular location">
    <subcellularLocation>
        <location evidence="1">Membrane</location>
        <topology evidence="1">Multi-pass membrane protein</topology>
    </subcellularLocation>
</comment>
<feature type="transmembrane region" description="Helical" evidence="14">
    <location>
        <begin position="694"/>
        <end position="718"/>
    </location>
</feature>
<dbReference type="InterPro" id="IPR013525">
    <property type="entry name" value="ABC2_TM"/>
</dbReference>
<keyword evidence="4 14" id="KW-0812">Transmembrane</keyword>
<keyword evidence="3" id="KW-0597">Phosphoprotein</keyword>
<evidence type="ECO:0000256" key="12">
    <source>
        <dbReference type="ARBA" id="ARBA00034036"/>
    </source>
</evidence>
<dbReference type="GO" id="GO:0140359">
    <property type="term" value="F:ABC-type transporter activity"/>
    <property type="evidence" value="ECO:0007669"/>
    <property type="project" value="InterPro"/>
</dbReference>
<dbReference type="FunFam" id="3.40.50.300:FF:000232">
    <property type="entry name" value="ATP-binding cassette, sub-family A (ABC1), member 1"/>
    <property type="match status" value="1"/>
</dbReference>
<dbReference type="GeneTree" id="ENSGT00940000155624"/>
<reference evidence="16" key="3">
    <citation type="submission" date="2025-09" db="UniProtKB">
        <authorList>
            <consortium name="Ensembl"/>
        </authorList>
    </citation>
    <scope>IDENTIFICATION</scope>
</reference>
<feature type="transmembrane region" description="Helical" evidence="14">
    <location>
        <begin position="1689"/>
        <end position="1711"/>
    </location>
</feature>
<dbReference type="InterPro" id="IPR003593">
    <property type="entry name" value="AAA+_ATPase"/>
</dbReference>
<feature type="transmembrane region" description="Helical" evidence="14">
    <location>
        <begin position="1871"/>
        <end position="1893"/>
    </location>
</feature>
<dbReference type="PROSITE" id="PS50893">
    <property type="entry name" value="ABC_TRANSPORTER_2"/>
    <property type="match status" value="2"/>
</dbReference>
<keyword evidence="7" id="KW-1278">Translocase</keyword>
<evidence type="ECO:0000256" key="8">
    <source>
        <dbReference type="ARBA" id="ARBA00022989"/>
    </source>
</evidence>
<dbReference type="CDD" id="cd03263">
    <property type="entry name" value="ABC_subfamily_A"/>
    <property type="match status" value="2"/>
</dbReference>
<sequence length="2273" mass="257025">MKTGSQIRLLLWKNWTLRKRQKVRFLVEICWPVLLFIGLVWLRKANPLYQQHECHFPNKAMPSAGILPWIQGIFCNANNPCFRYPTRGESPGVVSNYNNSVLARFYVDAQELLLNETEVQQLGRLWHDVSSFSNFMDALRNNPSVLSGRGLKIEDILKDDEVLTAFLLRDAGLSSSIVYQLINAKLRLEQFAFGIPDLQLKDIACSQALLERFIIFPSRMGLNGVRNAMCALSQERLQRIEDVLYANLDFFKIFKLMPQVMDSNSEGIDLHFWGRVLKAVSEKIQALLERESSQELLKALSSLFQAGGPPSFTKLMSGVSSLFCGYPEGGGSRVLSFNWYEDNNYKVFLGVNGTKSRNYVYDDSATPFCNALMQTLESNPVTKIVWNSVKPLLMGKILYTPDSPAVHKILKSANTTFEELERLQNMAKAWEELGPQLWAFFQNSVQMNMIRDTLRNPTVMDFMDDSLGDANFTTKDILNFLYNGAEEQREPGMPKFDWRNIFNITDELIRMFNKYGECINLDKFVAYTDESMMTHQALYLLEENKFWAGVVFTDMYPWTTSVPPHVKYKIRMDIDAVERTNKIKDRYWDPGPRADPMEDQRYIWGGFAYLQDMIEHGIIKLHTGNDWPLGVYIQQMPYPCYVDDLFMITLNRCFPLFMVLAWIYSVSMTVKSIVLEKELRLKETLKAMGVDNGVIWYTCFIDSFVMMTASTALLTSIVMGGKVLNYSNPILVFLFLLTFTIATIMQCFLMSVFFNKANLAAACSGIIYFTLYLPHVLCFAWQDRITKGMKMAASLLSQVAFGFGTEYLSRYEEQGLGLQWDNIQTSPLEKDTYSFLTSIFMMVFDAILYGVLAWYLDNVFPGQYGIGRRFYFPLEPSYWQTPARSYTDRAPDNAQKDVESSHEPEMYTCNGSGSKKACKHQSKRDRLERERELLTRHHESPNQQEELFYEDDPLGLVLGVQIEDLVKVFDGSSRPAVNCLNINFYEGQITSFLGHNGAGKTTTMSILTGLFPPTSGTAYIYGRDIKTDMDIIRSSMGMCPQYNILFKHLTVEEHILFYSLLKGRTQAEAEREVEDMLVDLGLPHKRDDEAQNLSGGMQRKLSVAMAFVGGSKVVILDEPTSGVDPYSRRSIWDLLLKYRAGRTVILSTHHMDEADLLSDRIAIISKGQLHCCGSPLFLKNCFGVGFYLTLVRRIRDVRKKENDCDCASDCSCSCSICTKYKDQSQNQLQHLDRVLEGDIDSITSLIHHHVPEAKLIETIGQELTYLLPNKGFKHRAYASLFRELEETLADMGLSSFGISDTSLEEIFIKVTADGEAANNATTPGKYHRHNGVMETNGVTHGASDSSAGKGSRQVKGATLILKQFHALLVKRFHHAIRSQKDFMAQIVLPASFVLIALIFTMIVPPFGEYPSLTLTPWMYGQQFTFFSNEQPFDPKMKRFTERLLQTPGLGTRCMEGEPLGMSCSNSTSEWEYPDVSPVVSNILLSPAWTQRNPSPSCQCSTSKKLTMMPICPAGAGGLPPRQRIEATGDTLLDLTDRNISDYLVKTYPSLIRTSLKSKYWVNEQRYGGLSVGGQLPILDVNPKDIQGVFHQLGRMLNITAGHYSRLALREIGPFLRYMESEFNIKVWYNNKGWHAMVAFMNVANNAILRALLPPSAKPVEFGITVINHPLNLTKEQLSEVTVLTTSVDAVVAICVIFAMSFIPASFVLYLIQERVTKAKHLQFVSGVSPLVYWVANFFWDMVNYCLSTAMVVGIFMAFDKKCYTSPSNLPALITLLFSLTRTAYVSLSCINLFIGINSSAITFILELFENNRSLLMFNEWLKKGLLVLPHFCLGRGLIDMAMNQAVTDVYARFGEEYIQDPFRWDFVGKNIAFMAVEGLVYFIFNLLIQYRFFLDHWLSDYKQTSRQDEDDDVAAERRRIYDGGSKSDILQIRDLAKTYVGRKRAAVDRICVGVPAGECFGLLGVNGAGKTTTFKMLTGDTDVSSGEATVAGYSILNEILDVHQNMGYCPQFDAIDELLTGREHLYLYARLRGVPESEIPRVAEWGIQKLGLTEYAGRCAGTYSGGNKRKLSTAIAMIGCPALVLLDEPTTGMDPHSRRFLWNAIMSVIQDGRAVVLTSHSMEECEALCTRLAIMVNGTFKCLGTIQHLKYKFGDGYVVTMKIKAAKAGLSPDLEPVESFMESSFPGCVQREKHYNTLQYEIASSSLARIFQLVVANKERLSMEDYSVSQTTLDQVFVNFAKLQTGEDEDVTLHRRTAGGRKDIKISPIQRKT</sequence>
<reference evidence="16" key="2">
    <citation type="submission" date="2025-08" db="UniProtKB">
        <authorList>
            <consortium name="Ensembl"/>
        </authorList>
    </citation>
    <scope>IDENTIFICATION</scope>
</reference>
<dbReference type="InterPro" id="IPR017871">
    <property type="entry name" value="ABC_transporter-like_CS"/>
</dbReference>
<dbReference type="Pfam" id="PF00005">
    <property type="entry name" value="ABC_tran"/>
    <property type="match status" value="2"/>
</dbReference>
<dbReference type="InterPro" id="IPR003439">
    <property type="entry name" value="ABC_transporter-like_ATP-bd"/>
</dbReference>
<feature type="transmembrane region" description="Helical" evidence="14">
    <location>
        <begin position="730"/>
        <end position="753"/>
    </location>
</feature>
<dbReference type="PANTHER" id="PTHR19229:SF190">
    <property type="entry name" value="RETINAL-SPECIFIC PHOSPHOLIPID-TRANSPORTING ATPASE ABCA4"/>
    <property type="match status" value="1"/>
</dbReference>
<dbReference type="PANTHER" id="PTHR19229">
    <property type="entry name" value="ATP-BINDING CASSETTE TRANSPORTER SUBFAMILY A ABCA"/>
    <property type="match status" value="1"/>
</dbReference>
<evidence type="ECO:0000256" key="2">
    <source>
        <dbReference type="ARBA" id="ARBA00012189"/>
    </source>
</evidence>
<dbReference type="GO" id="GO:0016887">
    <property type="term" value="F:ATP hydrolysis activity"/>
    <property type="evidence" value="ECO:0007669"/>
    <property type="project" value="InterPro"/>
</dbReference>
<evidence type="ECO:0000256" key="13">
    <source>
        <dbReference type="SAM" id="MobiDB-lite"/>
    </source>
</evidence>
<dbReference type="InterPro" id="IPR026082">
    <property type="entry name" value="ABCA"/>
</dbReference>
<feature type="compositionally biased region" description="Basic and acidic residues" evidence="13">
    <location>
        <begin position="886"/>
        <end position="905"/>
    </location>
</feature>
<evidence type="ECO:0000256" key="11">
    <source>
        <dbReference type="ARBA" id="ARBA00023180"/>
    </source>
</evidence>
<keyword evidence="5" id="KW-0547">Nucleotide-binding</keyword>
<dbReference type="SMART" id="SM00382">
    <property type="entry name" value="AAA"/>
    <property type="match status" value="2"/>
</dbReference>
<dbReference type="Ensembl" id="ENSSAUT00010062950.1">
    <property type="protein sequence ID" value="ENSSAUP00010060019.1"/>
    <property type="gene ID" value="ENSSAUG00010021944.1"/>
</dbReference>
<dbReference type="GO" id="GO:0005548">
    <property type="term" value="F:phospholipid transporter activity"/>
    <property type="evidence" value="ECO:0007669"/>
    <property type="project" value="TreeGrafter"/>
</dbReference>
<dbReference type="Gene3D" id="3.40.50.300">
    <property type="entry name" value="P-loop containing nucleotide triphosphate hydrolases"/>
    <property type="match status" value="2"/>
</dbReference>
<keyword evidence="10" id="KW-1015">Disulfide bond</keyword>
<dbReference type="SUPFAM" id="SSF52540">
    <property type="entry name" value="P-loop containing nucleoside triphosphate hydrolases"/>
    <property type="match status" value="2"/>
</dbReference>
<keyword evidence="9 14" id="KW-0472">Membrane</keyword>
<evidence type="ECO:0000256" key="5">
    <source>
        <dbReference type="ARBA" id="ARBA00022741"/>
    </source>
</evidence>
<feature type="transmembrane region" description="Helical" evidence="14">
    <location>
        <begin position="833"/>
        <end position="856"/>
    </location>
</feature>
<feature type="domain" description="ABC transporter" evidence="15">
    <location>
        <begin position="1930"/>
        <end position="2162"/>
    </location>
</feature>
<dbReference type="EC" id="7.6.2.1" evidence="2"/>